<dbReference type="AlphaFoldDB" id="A0A1R1XSZ3"/>
<dbReference type="OrthoDB" id="10316075at2759"/>
<proteinExistence type="predicted"/>
<dbReference type="EMBL" id="LSSM01003469">
    <property type="protein sequence ID" value="OMJ17777.1"/>
    <property type="molecule type" value="Genomic_DNA"/>
</dbReference>
<keyword evidence="2" id="KW-1185">Reference proteome</keyword>
<protein>
    <submittedName>
        <fullName evidence="1">Uncharacterized protein</fullName>
    </submittedName>
</protein>
<gene>
    <name evidence="1" type="ORF">AYI69_g7306</name>
</gene>
<accession>A0A1R1XSZ3</accession>
<evidence type="ECO:0000313" key="1">
    <source>
        <dbReference type="EMBL" id="OMJ17777.1"/>
    </source>
</evidence>
<reference evidence="2" key="1">
    <citation type="submission" date="2017-01" db="EMBL/GenBank/DDBJ databases">
        <authorList>
            <person name="Wang Y."/>
            <person name="White M."/>
            <person name="Kvist S."/>
            <person name="Moncalvo J.-M."/>
        </authorList>
    </citation>
    <scope>NUCLEOTIDE SEQUENCE [LARGE SCALE GENOMIC DNA]</scope>
    <source>
        <strain evidence="2">ID-206-W2</strain>
    </source>
</reference>
<comment type="caution">
    <text evidence="1">The sequence shown here is derived from an EMBL/GenBank/DDBJ whole genome shotgun (WGS) entry which is preliminary data.</text>
</comment>
<dbReference type="Proteomes" id="UP000187429">
    <property type="component" value="Unassembled WGS sequence"/>
</dbReference>
<name>A0A1R1XSZ3_9FUNG</name>
<organism evidence="1 2">
    <name type="scientific">Smittium culicis</name>
    <dbReference type="NCBI Taxonomy" id="133412"/>
    <lineage>
        <taxon>Eukaryota</taxon>
        <taxon>Fungi</taxon>
        <taxon>Fungi incertae sedis</taxon>
        <taxon>Zoopagomycota</taxon>
        <taxon>Kickxellomycotina</taxon>
        <taxon>Harpellomycetes</taxon>
        <taxon>Harpellales</taxon>
        <taxon>Legeriomycetaceae</taxon>
        <taxon>Smittium</taxon>
    </lineage>
</organism>
<evidence type="ECO:0000313" key="2">
    <source>
        <dbReference type="Proteomes" id="UP000187429"/>
    </source>
</evidence>
<sequence>MFSPISINSYDLIVFIGFADLGIMLGQNFCKCGDTIDQEKNFSHAFRTSSIFLASWVDASASLQMQFLQPLTFESINLYSFVREFFFSSIFLAKASI</sequence>